<reference evidence="2" key="1">
    <citation type="submission" date="2022-11" db="EMBL/GenBank/DDBJ databases">
        <title>Minimal conservation of predation-associated metabolite biosynthetic gene clusters underscores biosynthetic potential of Myxococcota including descriptions for ten novel species: Archangium lansinium sp. nov., Myxococcus landrumus sp. nov., Nannocystis bai.</title>
        <authorList>
            <person name="Ahearne A."/>
            <person name="Stevens C."/>
            <person name="Dowd S."/>
        </authorList>
    </citation>
    <scope>NUCLEOTIDE SEQUENCE</scope>
    <source>
        <strain evidence="2">Fl3</strain>
    </source>
</reference>
<proteinExistence type="predicted"/>
<accession>A0ABY7HJG0</accession>
<keyword evidence="3" id="KW-1185">Reference proteome</keyword>
<dbReference type="EMBL" id="CP114040">
    <property type="protein sequence ID" value="WAS99441.1"/>
    <property type="molecule type" value="Genomic_DNA"/>
</dbReference>
<evidence type="ECO:0000313" key="2">
    <source>
        <dbReference type="EMBL" id="WAS99441.1"/>
    </source>
</evidence>
<evidence type="ECO:0000313" key="3">
    <source>
        <dbReference type="Proteomes" id="UP001164459"/>
    </source>
</evidence>
<organism evidence="2 3">
    <name type="scientific">Nannocystis punicea</name>
    <dbReference type="NCBI Taxonomy" id="2995304"/>
    <lineage>
        <taxon>Bacteria</taxon>
        <taxon>Pseudomonadati</taxon>
        <taxon>Myxococcota</taxon>
        <taxon>Polyangia</taxon>
        <taxon>Nannocystales</taxon>
        <taxon>Nannocystaceae</taxon>
        <taxon>Nannocystis</taxon>
    </lineage>
</organism>
<gene>
    <name evidence="2" type="ORF">O0S08_25225</name>
</gene>
<feature type="compositionally biased region" description="Low complexity" evidence="1">
    <location>
        <begin position="44"/>
        <end position="59"/>
    </location>
</feature>
<dbReference type="PROSITE" id="PS51257">
    <property type="entry name" value="PROKAR_LIPOPROTEIN"/>
    <property type="match status" value="1"/>
</dbReference>
<evidence type="ECO:0000256" key="1">
    <source>
        <dbReference type="SAM" id="MobiDB-lite"/>
    </source>
</evidence>
<sequence>MRLSPRSPLVLALALAACDLEILDPILTGGNSGHASESGPPAETSTGTTADSDTTAGSTCASNDTCTTYDSDSGAVFVVPPDPPAACDVYSQDCPSGFKCTAEGPPPLDVDSITCSPVVADPDQAGEACQVLVLGHYGPDTCDVGLFCDDVDPQTGTGTCAVMCHDNSGQPQCDADSECFGYHHIPLCVPHCDPLLQDCPAGDSCQYAGVDFVCLEVVALPANQLFEGCGGDWYCAPGLSCVDSEAADECSSGPDGPGCCSPYCDLSAPTCPGLGQQCQPYYDPGQAPPGLENVGVCALP</sequence>
<protein>
    <submittedName>
        <fullName evidence="2">Uncharacterized protein</fullName>
    </submittedName>
</protein>
<name>A0ABY7HJG0_9BACT</name>
<feature type="region of interest" description="Disordered" evidence="1">
    <location>
        <begin position="31"/>
        <end position="59"/>
    </location>
</feature>
<dbReference type="RefSeq" id="WP_269041802.1">
    <property type="nucleotide sequence ID" value="NZ_CP114040.1"/>
</dbReference>
<dbReference type="Proteomes" id="UP001164459">
    <property type="component" value="Chromosome"/>
</dbReference>